<dbReference type="GO" id="GO:0000160">
    <property type="term" value="P:phosphorelay signal transduction system"/>
    <property type="evidence" value="ECO:0007669"/>
    <property type="project" value="InterPro"/>
</dbReference>
<evidence type="ECO:0000313" key="9">
    <source>
        <dbReference type="Proteomes" id="UP000586095"/>
    </source>
</evidence>
<dbReference type="InterPro" id="IPR000792">
    <property type="entry name" value="Tscrpt_reg_LuxR_C"/>
</dbReference>
<dbReference type="Gene3D" id="3.40.50.2300">
    <property type="match status" value="1"/>
</dbReference>
<name>A0A852RAX5_9MICO</name>
<dbReference type="PANTHER" id="PTHR43214:SF24">
    <property type="entry name" value="TRANSCRIPTIONAL REGULATORY PROTEIN NARL-RELATED"/>
    <property type="match status" value="1"/>
</dbReference>
<dbReference type="GO" id="GO:0006355">
    <property type="term" value="P:regulation of DNA-templated transcription"/>
    <property type="evidence" value="ECO:0007669"/>
    <property type="project" value="InterPro"/>
</dbReference>
<feature type="domain" description="HTH luxR-type" evidence="6">
    <location>
        <begin position="145"/>
        <end position="215"/>
    </location>
</feature>
<evidence type="ECO:0000256" key="5">
    <source>
        <dbReference type="PROSITE-ProRule" id="PRU00169"/>
    </source>
</evidence>
<dbReference type="SUPFAM" id="SSF52172">
    <property type="entry name" value="CheY-like"/>
    <property type="match status" value="1"/>
</dbReference>
<sequence length="215" mass="23421">MRILLADDAALLREALQALLERLGHEVVATAGDATELVAVYRALETAPDLVVTDVRMPPTRTDDGLRAALEIRELAPEQPVLALSQYVADRYARDLLTLPSGGVGYLLKERVNRVADFDQALVTVAAGGTIIDPEVTRHLLRQDQPGPLADLTPREREVLELMAKGESNAGIAAQLYVSDAAVRKHIGNIFTRLGLQPSDENRRVRAILTYLQAG</sequence>
<protein>
    <submittedName>
        <fullName evidence="8">DNA-binding NarL/FixJ family response regulator</fullName>
    </submittedName>
</protein>
<keyword evidence="3 8" id="KW-0238">DNA-binding</keyword>
<keyword evidence="4" id="KW-0804">Transcription</keyword>
<evidence type="ECO:0000313" key="8">
    <source>
        <dbReference type="EMBL" id="NYD27569.1"/>
    </source>
</evidence>
<dbReference type="Pfam" id="PF00072">
    <property type="entry name" value="Response_reg"/>
    <property type="match status" value="1"/>
</dbReference>
<comment type="caution">
    <text evidence="8">The sequence shown here is derived from an EMBL/GenBank/DDBJ whole genome shotgun (WGS) entry which is preliminary data.</text>
</comment>
<dbReference type="InterPro" id="IPR039420">
    <property type="entry name" value="WalR-like"/>
</dbReference>
<dbReference type="RefSeq" id="WP_185987438.1">
    <property type="nucleotide sequence ID" value="NZ_BAAALZ010000001.1"/>
</dbReference>
<dbReference type="PRINTS" id="PR00038">
    <property type="entry name" value="HTHLUXR"/>
</dbReference>
<dbReference type="Pfam" id="PF00196">
    <property type="entry name" value="GerE"/>
    <property type="match status" value="1"/>
</dbReference>
<feature type="domain" description="Response regulatory" evidence="7">
    <location>
        <begin position="2"/>
        <end position="124"/>
    </location>
</feature>
<dbReference type="SMART" id="SM00448">
    <property type="entry name" value="REC"/>
    <property type="match status" value="1"/>
</dbReference>
<gene>
    <name evidence="8" type="ORF">BJ960_002372</name>
</gene>
<evidence type="ECO:0000256" key="2">
    <source>
        <dbReference type="ARBA" id="ARBA00023015"/>
    </source>
</evidence>
<dbReference type="PROSITE" id="PS50110">
    <property type="entry name" value="RESPONSE_REGULATORY"/>
    <property type="match status" value="1"/>
</dbReference>
<dbReference type="InterPro" id="IPR011006">
    <property type="entry name" value="CheY-like_superfamily"/>
</dbReference>
<keyword evidence="1 5" id="KW-0597">Phosphoprotein</keyword>
<keyword evidence="2" id="KW-0805">Transcription regulation</keyword>
<dbReference type="GO" id="GO:0003677">
    <property type="term" value="F:DNA binding"/>
    <property type="evidence" value="ECO:0007669"/>
    <property type="project" value="UniProtKB-KW"/>
</dbReference>
<dbReference type="InterPro" id="IPR001789">
    <property type="entry name" value="Sig_transdc_resp-reg_receiver"/>
</dbReference>
<dbReference type="PROSITE" id="PS50043">
    <property type="entry name" value="HTH_LUXR_2"/>
    <property type="match status" value="1"/>
</dbReference>
<evidence type="ECO:0000259" key="7">
    <source>
        <dbReference type="PROSITE" id="PS50110"/>
    </source>
</evidence>
<evidence type="ECO:0000259" key="6">
    <source>
        <dbReference type="PROSITE" id="PS50043"/>
    </source>
</evidence>
<dbReference type="EMBL" id="JACCBD010000001">
    <property type="protein sequence ID" value="NYD27569.1"/>
    <property type="molecule type" value="Genomic_DNA"/>
</dbReference>
<dbReference type="SMART" id="SM00421">
    <property type="entry name" value="HTH_LUXR"/>
    <property type="match status" value="1"/>
</dbReference>
<proteinExistence type="predicted"/>
<accession>A0A852RAX5</accession>
<reference evidence="8 9" key="1">
    <citation type="submission" date="2020-07" db="EMBL/GenBank/DDBJ databases">
        <title>Sequencing the genomes of 1000 actinobacteria strains.</title>
        <authorList>
            <person name="Klenk H.-P."/>
        </authorList>
    </citation>
    <scope>NUCLEOTIDE SEQUENCE [LARGE SCALE GENOMIC DNA]</scope>
    <source>
        <strain evidence="8 9">DSM 17380</strain>
    </source>
</reference>
<dbReference type="PANTHER" id="PTHR43214">
    <property type="entry name" value="TWO-COMPONENT RESPONSE REGULATOR"/>
    <property type="match status" value="1"/>
</dbReference>
<evidence type="ECO:0000256" key="3">
    <source>
        <dbReference type="ARBA" id="ARBA00023125"/>
    </source>
</evidence>
<dbReference type="Proteomes" id="UP000586095">
    <property type="component" value="Unassembled WGS sequence"/>
</dbReference>
<dbReference type="CDD" id="cd06170">
    <property type="entry name" value="LuxR_C_like"/>
    <property type="match status" value="1"/>
</dbReference>
<dbReference type="InterPro" id="IPR058245">
    <property type="entry name" value="NreC/VraR/RcsB-like_REC"/>
</dbReference>
<dbReference type="Gene3D" id="1.10.10.10">
    <property type="entry name" value="Winged helix-like DNA-binding domain superfamily/Winged helix DNA-binding domain"/>
    <property type="match status" value="1"/>
</dbReference>
<dbReference type="InterPro" id="IPR036388">
    <property type="entry name" value="WH-like_DNA-bd_sf"/>
</dbReference>
<dbReference type="AlphaFoldDB" id="A0A852RAX5"/>
<feature type="modified residue" description="4-aspartylphosphate" evidence="5">
    <location>
        <position position="54"/>
    </location>
</feature>
<evidence type="ECO:0000256" key="1">
    <source>
        <dbReference type="ARBA" id="ARBA00022553"/>
    </source>
</evidence>
<keyword evidence="9" id="KW-1185">Reference proteome</keyword>
<evidence type="ECO:0000256" key="4">
    <source>
        <dbReference type="ARBA" id="ARBA00023163"/>
    </source>
</evidence>
<organism evidence="8 9">
    <name type="scientific">Leucobacter aridicollis</name>
    <dbReference type="NCBI Taxonomy" id="283878"/>
    <lineage>
        <taxon>Bacteria</taxon>
        <taxon>Bacillati</taxon>
        <taxon>Actinomycetota</taxon>
        <taxon>Actinomycetes</taxon>
        <taxon>Micrococcales</taxon>
        <taxon>Microbacteriaceae</taxon>
        <taxon>Leucobacter</taxon>
    </lineage>
</organism>
<dbReference type="CDD" id="cd17535">
    <property type="entry name" value="REC_NarL-like"/>
    <property type="match status" value="1"/>
</dbReference>